<evidence type="ECO:0000256" key="1">
    <source>
        <dbReference type="SAM" id="MobiDB-lite"/>
    </source>
</evidence>
<accession>Q21XA1</accession>
<evidence type="ECO:0000313" key="3">
    <source>
        <dbReference type="EMBL" id="ABD69602.1"/>
    </source>
</evidence>
<keyword evidence="2" id="KW-0812">Transmembrane</keyword>
<dbReference type="HOGENOM" id="CLU_128090_1_0_4"/>
<proteinExistence type="predicted"/>
<keyword evidence="2" id="KW-0472">Membrane</keyword>
<dbReference type="STRING" id="338969.Rfer_1876"/>
<sequence>MFNKNAPEPSSLTDQAAESATQAIKSTQRMTHEALDSLAGSVQDLRQQASALAHRGADSVRDTSQQLRDKALRASDNTLNYIKDEPIKSVLIAAATGAALMALISMMASSRDRR</sequence>
<dbReference type="eggNOG" id="ENOG5033G72">
    <property type="taxonomic scope" value="Bacteria"/>
</dbReference>
<name>Q21XA1_ALBFT</name>
<evidence type="ECO:0000313" key="4">
    <source>
        <dbReference type="Proteomes" id="UP000008332"/>
    </source>
</evidence>
<dbReference type="AlphaFoldDB" id="Q21XA1"/>
<gene>
    <name evidence="3" type="ordered locus">Rfer_1876</name>
</gene>
<dbReference type="EMBL" id="CP000267">
    <property type="protein sequence ID" value="ABD69602.1"/>
    <property type="molecule type" value="Genomic_DNA"/>
</dbReference>
<organism evidence="3 4">
    <name type="scientific">Albidiferax ferrireducens (strain ATCC BAA-621 / DSM 15236 / T118)</name>
    <name type="common">Rhodoferax ferrireducens</name>
    <dbReference type="NCBI Taxonomy" id="338969"/>
    <lineage>
        <taxon>Bacteria</taxon>
        <taxon>Pseudomonadati</taxon>
        <taxon>Pseudomonadota</taxon>
        <taxon>Betaproteobacteria</taxon>
        <taxon>Burkholderiales</taxon>
        <taxon>Comamonadaceae</taxon>
        <taxon>Rhodoferax</taxon>
    </lineage>
</organism>
<feature type="region of interest" description="Disordered" evidence="1">
    <location>
        <begin position="1"/>
        <end position="31"/>
    </location>
</feature>
<protein>
    <recommendedName>
        <fullName evidence="5">DUF883 domain-containing protein</fullName>
    </recommendedName>
</protein>
<keyword evidence="4" id="KW-1185">Reference proteome</keyword>
<dbReference type="OrthoDB" id="8907184at2"/>
<dbReference type="Proteomes" id="UP000008332">
    <property type="component" value="Chromosome"/>
</dbReference>
<evidence type="ECO:0008006" key="5">
    <source>
        <dbReference type="Google" id="ProtNLM"/>
    </source>
</evidence>
<feature type="compositionally biased region" description="Polar residues" evidence="1">
    <location>
        <begin position="8"/>
        <end position="29"/>
    </location>
</feature>
<dbReference type="KEGG" id="rfr:Rfer_1876"/>
<dbReference type="RefSeq" id="WP_011464170.1">
    <property type="nucleotide sequence ID" value="NC_007908.1"/>
</dbReference>
<evidence type="ECO:0000256" key="2">
    <source>
        <dbReference type="SAM" id="Phobius"/>
    </source>
</evidence>
<keyword evidence="2" id="KW-1133">Transmembrane helix</keyword>
<reference evidence="4" key="1">
    <citation type="submission" date="2006-02" db="EMBL/GenBank/DDBJ databases">
        <title>Complete sequence of chromosome of Rhodoferax ferrireducens DSM 15236.</title>
        <authorList>
            <person name="Copeland A."/>
            <person name="Lucas S."/>
            <person name="Lapidus A."/>
            <person name="Barry K."/>
            <person name="Detter J.C."/>
            <person name="Glavina del Rio T."/>
            <person name="Hammon N."/>
            <person name="Israni S."/>
            <person name="Pitluck S."/>
            <person name="Brettin T."/>
            <person name="Bruce D."/>
            <person name="Han C."/>
            <person name="Tapia R."/>
            <person name="Gilna P."/>
            <person name="Kiss H."/>
            <person name="Schmutz J."/>
            <person name="Larimer F."/>
            <person name="Land M."/>
            <person name="Kyrpides N."/>
            <person name="Ivanova N."/>
            <person name="Richardson P."/>
        </authorList>
    </citation>
    <scope>NUCLEOTIDE SEQUENCE [LARGE SCALE GENOMIC DNA]</scope>
    <source>
        <strain evidence="4">ATCC BAA-621 / DSM 15236 / T118</strain>
    </source>
</reference>
<feature type="transmembrane region" description="Helical" evidence="2">
    <location>
        <begin position="89"/>
        <end position="108"/>
    </location>
</feature>